<feature type="non-terminal residue" evidence="1">
    <location>
        <position position="120"/>
    </location>
</feature>
<organism evidence="1 2">
    <name type="scientific">Datura stramonium</name>
    <name type="common">Jimsonweed</name>
    <name type="synonym">Common thornapple</name>
    <dbReference type="NCBI Taxonomy" id="4076"/>
    <lineage>
        <taxon>Eukaryota</taxon>
        <taxon>Viridiplantae</taxon>
        <taxon>Streptophyta</taxon>
        <taxon>Embryophyta</taxon>
        <taxon>Tracheophyta</taxon>
        <taxon>Spermatophyta</taxon>
        <taxon>Magnoliopsida</taxon>
        <taxon>eudicotyledons</taxon>
        <taxon>Gunneridae</taxon>
        <taxon>Pentapetalae</taxon>
        <taxon>asterids</taxon>
        <taxon>lamiids</taxon>
        <taxon>Solanales</taxon>
        <taxon>Solanaceae</taxon>
        <taxon>Solanoideae</taxon>
        <taxon>Datureae</taxon>
        <taxon>Datura</taxon>
    </lineage>
</organism>
<evidence type="ECO:0000313" key="2">
    <source>
        <dbReference type="Proteomes" id="UP000823775"/>
    </source>
</evidence>
<dbReference type="EMBL" id="JACEIK010002364">
    <property type="protein sequence ID" value="MCD9560712.1"/>
    <property type="molecule type" value="Genomic_DNA"/>
</dbReference>
<evidence type="ECO:0000313" key="1">
    <source>
        <dbReference type="EMBL" id="MCD9560712.1"/>
    </source>
</evidence>
<sequence length="120" mass="13823">SRILDRSRRSGKDDVRYSKSLATAVDTVIAVRSRYCGLATVGIWPLQRFNSMSSSSSNIFTGDYIRFVNDQCQFWHSEEAAKELLYERGFIMRDVEEKAPTFYSLLQDIVWGLLVKEPCK</sequence>
<keyword evidence="2" id="KW-1185">Reference proteome</keyword>
<dbReference type="Proteomes" id="UP000823775">
    <property type="component" value="Unassembled WGS sequence"/>
</dbReference>
<reference evidence="1 2" key="1">
    <citation type="journal article" date="2021" name="BMC Genomics">
        <title>Datura genome reveals duplications of psychoactive alkaloid biosynthetic genes and high mutation rate following tissue culture.</title>
        <authorList>
            <person name="Rajewski A."/>
            <person name="Carter-House D."/>
            <person name="Stajich J."/>
            <person name="Litt A."/>
        </authorList>
    </citation>
    <scope>NUCLEOTIDE SEQUENCE [LARGE SCALE GENOMIC DNA]</scope>
    <source>
        <strain evidence="1">AR-01</strain>
    </source>
</reference>
<protein>
    <submittedName>
        <fullName evidence="1">Uncharacterized protein</fullName>
    </submittedName>
</protein>
<proteinExistence type="predicted"/>
<name>A0ABS8URJ5_DATST</name>
<feature type="non-terminal residue" evidence="1">
    <location>
        <position position="1"/>
    </location>
</feature>
<comment type="caution">
    <text evidence="1">The sequence shown here is derived from an EMBL/GenBank/DDBJ whole genome shotgun (WGS) entry which is preliminary data.</text>
</comment>
<gene>
    <name evidence="1" type="ORF">HAX54_019458</name>
</gene>
<accession>A0ABS8URJ5</accession>